<evidence type="ECO:0000313" key="1">
    <source>
        <dbReference type="EMBL" id="MBB4036914.1"/>
    </source>
</evidence>
<name>A0A840CTB5_9BACT</name>
<keyword evidence="2" id="KW-1185">Reference proteome</keyword>
<dbReference type="Pfam" id="PF06078">
    <property type="entry name" value="DUF937"/>
    <property type="match status" value="1"/>
</dbReference>
<accession>A0A840CTB5</accession>
<dbReference type="EMBL" id="JACIEP010000010">
    <property type="protein sequence ID" value="MBB4036914.1"/>
    <property type="molecule type" value="Genomic_DNA"/>
</dbReference>
<dbReference type="AlphaFoldDB" id="A0A840CTB5"/>
<dbReference type="RefSeq" id="WP_183307800.1">
    <property type="nucleotide sequence ID" value="NZ_JACIEP010000010.1"/>
</dbReference>
<comment type="caution">
    <text evidence="1">The sequence shown here is derived from an EMBL/GenBank/DDBJ whole genome shotgun (WGS) entry which is preliminary data.</text>
</comment>
<sequence>MLDQILNLVKDQAANVITNNSQVPEDKKDAAVETTTHAIADGLKSQLTSGNISNVMALFGGESGGSNALSGSLQNSVVSALAEKVGLSQGVATTIASTVVPALISLVSKKHNDSNDSFDLGSILSSFTGGGDDGKKSGGLMDMIGGLFGGGK</sequence>
<organism evidence="1 2">
    <name type="scientific">Dysgonomonas hofstadii</name>
    <dbReference type="NCBI Taxonomy" id="637886"/>
    <lineage>
        <taxon>Bacteria</taxon>
        <taxon>Pseudomonadati</taxon>
        <taxon>Bacteroidota</taxon>
        <taxon>Bacteroidia</taxon>
        <taxon>Bacteroidales</taxon>
        <taxon>Dysgonomonadaceae</taxon>
        <taxon>Dysgonomonas</taxon>
    </lineage>
</organism>
<gene>
    <name evidence="1" type="ORF">GGR21_002828</name>
</gene>
<proteinExistence type="predicted"/>
<dbReference type="InterPro" id="IPR009282">
    <property type="entry name" value="DUF937"/>
</dbReference>
<protein>
    <recommendedName>
        <fullName evidence="3">DUF937 domain-containing protein</fullName>
    </recommendedName>
</protein>
<evidence type="ECO:0008006" key="3">
    <source>
        <dbReference type="Google" id="ProtNLM"/>
    </source>
</evidence>
<dbReference type="Proteomes" id="UP000555103">
    <property type="component" value="Unassembled WGS sequence"/>
</dbReference>
<reference evidence="1 2" key="1">
    <citation type="submission" date="2020-08" db="EMBL/GenBank/DDBJ databases">
        <title>Genomic Encyclopedia of Type Strains, Phase IV (KMG-IV): sequencing the most valuable type-strain genomes for metagenomic binning, comparative biology and taxonomic classification.</title>
        <authorList>
            <person name="Goeker M."/>
        </authorList>
    </citation>
    <scope>NUCLEOTIDE SEQUENCE [LARGE SCALE GENOMIC DNA]</scope>
    <source>
        <strain evidence="1 2">DSM 104969</strain>
    </source>
</reference>
<evidence type="ECO:0000313" key="2">
    <source>
        <dbReference type="Proteomes" id="UP000555103"/>
    </source>
</evidence>